<keyword evidence="3 8" id="KW-0238">DNA-binding</keyword>
<accession>A0ABM1BJS7</accession>
<evidence type="ECO:0000313" key="13">
    <source>
        <dbReference type="RefSeq" id="XP_013783383.1"/>
    </source>
</evidence>
<evidence type="ECO:0000313" key="12">
    <source>
        <dbReference type="Proteomes" id="UP000694941"/>
    </source>
</evidence>
<feature type="domain" description="Homeobox" evidence="11">
    <location>
        <begin position="190"/>
        <end position="250"/>
    </location>
</feature>
<evidence type="ECO:0000256" key="9">
    <source>
        <dbReference type="RuleBase" id="RU000682"/>
    </source>
</evidence>
<evidence type="ECO:0000259" key="11">
    <source>
        <dbReference type="PROSITE" id="PS50071"/>
    </source>
</evidence>
<dbReference type="PROSITE" id="PS50071">
    <property type="entry name" value="HOMEOBOX_2"/>
    <property type="match status" value="1"/>
</dbReference>
<organism evidence="12 13">
    <name type="scientific">Limulus polyphemus</name>
    <name type="common">Atlantic horseshoe crab</name>
    <dbReference type="NCBI Taxonomy" id="6850"/>
    <lineage>
        <taxon>Eukaryota</taxon>
        <taxon>Metazoa</taxon>
        <taxon>Ecdysozoa</taxon>
        <taxon>Arthropoda</taxon>
        <taxon>Chelicerata</taxon>
        <taxon>Merostomata</taxon>
        <taxon>Xiphosura</taxon>
        <taxon>Limulidae</taxon>
        <taxon>Limulus</taxon>
    </lineage>
</organism>
<keyword evidence="6 8" id="KW-0539">Nucleus</keyword>
<reference evidence="13" key="1">
    <citation type="submission" date="2025-08" db="UniProtKB">
        <authorList>
            <consortium name="RefSeq"/>
        </authorList>
    </citation>
    <scope>IDENTIFICATION</scope>
    <source>
        <tissue evidence="13">Muscle</tissue>
    </source>
</reference>
<dbReference type="PANTHER" id="PTHR46110">
    <property type="entry name" value="HOMEOBOX PROTEIN HMX"/>
    <property type="match status" value="1"/>
</dbReference>
<keyword evidence="12" id="KW-1185">Reference proteome</keyword>
<dbReference type="PANTHER" id="PTHR46110:SF3">
    <property type="entry name" value="HOMEOBOX PROTEIN HMX"/>
    <property type="match status" value="1"/>
</dbReference>
<dbReference type="RefSeq" id="XP_013783383.1">
    <property type="nucleotide sequence ID" value="XM_013927929.1"/>
</dbReference>
<keyword evidence="5" id="KW-0804">Transcription</keyword>
<evidence type="ECO:0000256" key="10">
    <source>
        <dbReference type="SAM" id="MobiDB-lite"/>
    </source>
</evidence>
<keyword evidence="4 8" id="KW-0371">Homeobox</keyword>
<feature type="region of interest" description="Disordered" evidence="10">
    <location>
        <begin position="1"/>
        <end position="29"/>
    </location>
</feature>
<evidence type="ECO:0000256" key="5">
    <source>
        <dbReference type="ARBA" id="ARBA00023163"/>
    </source>
</evidence>
<keyword evidence="2" id="KW-0805">Transcription regulation</keyword>
<evidence type="ECO:0000256" key="2">
    <source>
        <dbReference type="ARBA" id="ARBA00023015"/>
    </source>
</evidence>
<dbReference type="PRINTS" id="PR00024">
    <property type="entry name" value="HOMEOBOX"/>
</dbReference>
<dbReference type="Pfam" id="PF00046">
    <property type="entry name" value="Homeodomain"/>
    <property type="match status" value="1"/>
</dbReference>
<dbReference type="SMART" id="SM00389">
    <property type="entry name" value="HOX"/>
    <property type="match status" value="1"/>
</dbReference>
<dbReference type="InterPro" id="IPR017970">
    <property type="entry name" value="Homeobox_CS"/>
</dbReference>
<dbReference type="GeneID" id="106467569"/>
<dbReference type="PROSITE" id="PS00027">
    <property type="entry name" value="HOMEOBOX_1"/>
    <property type="match status" value="1"/>
</dbReference>
<feature type="region of interest" description="Disordered" evidence="10">
    <location>
        <begin position="125"/>
        <end position="195"/>
    </location>
</feature>
<evidence type="ECO:0000256" key="8">
    <source>
        <dbReference type="PROSITE-ProRule" id="PRU00108"/>
    </source>
</evidence>
<evidence type="ECO:0000256" key="4">
    <source>
        <dbReference type="ARBA" id="ARBA00023155"/>
    </source>
</evidence>
<gene>
    <name evidence="13" type="primary">LOC106467569</name>
</gene>
<dbReference type="Gene3D" id="1.10.10.60">
    <property type="entry name" value="Homeodomain-like"/>
    <property type="match status" value="1"/>
</dbReference>
<evidence type="ECO:0000256" key="1">
    <source>
        <dbReference type="ARBA" id="ARBA00004123"/>
    </source>
</evidence>
<dbReference type="Proteomes" id="UP000694941">
    <property type="component" value="Unplaced"/>
</dbReference>
<proteinExistence type="inferred from homology"/>
<feature type="DNA-binding region" description="Homeobox" evidence="8">
    <location>
        <begin position="192"/>
        <end position="251"/>
    </location>
</feature>
<sequence length="329" mass="37078">MDQEENNRKLSALDPEGNDRIMKAVDPPKSALPISKNSFSISSILNRTEPKKRVVPYLPKHDIISDSSMTQLFFDPHLHAIIRPPMLLPLQSGHVPQKTSIPWYPWSQVNSKYITLVSRENYSETGRSRSLNTSPHVLDPPAESSVPENLITLPEMPSVHSRTAPADSREEDDEMIISTGSRDDKNKKNRRKKKTRTVFTRSQVFQLESTFDLKRYLSSSERAGLAACLHLTETQVKIWFQNRRNKWKRQLAAELEAANMARAAAAAQRVVRVPILYHDSGTSVNGSHSPDTTTLPPGPPVSLATCTPLYYHPSYNHSQHVMRPLSSLV</sequence>
<dbReference type="InterPro" id="IPR009057">
    <property type="entry name" value="Homeodomain-like_sf"/>
</dbReference>
<evidence type="ECO:0000256" key="7">
    <source>
        <dbReference type="ARBA" id="ARBA00038165"/>
    </source>
</evidence>
<dbReference type="SUPFAM" id="SSF46689">
    <property type="entry name" value="Homeodomain-like"/>
    <property type="match status" value="1"/>
</dbReference>
<evidence type="ECO:0000256" key="3">
    <source>
        <dbReference type="ARBA" id="ARBA00023125"/>
    </source>
</evidence>
<name>A0ABM1BJS7_LIMPO</name>
<dbReference type="InterPro" id="IPR051300">
    <property type="entry name" value="HMX_Homeobox_TF"/>
</dbReference>
<dbReference type="InterPro" id="IPR020479">
    <property type="entry name" value="HD_metazoa"/>
</dbReference>
<protein>
    <submittedName>
        <fullName evidence="13">Homeobox protein HMX3-B-like</fullName>
    </submittedName>
</protein>
<dbReference type="InterPro" id="IPR001356">
    <property type="entry name" value="HD"/>
</dbReference>
<comment type="similarity">
    <text evidence="7">Belongs to the HMX homeobox family.</text>
</comment>
<feature type="compositionally biased region" description="Polar residues" evidence="10">
    <location>
        <begin position="125"/>
        <end position="135"/>
    </location>
</feature>
<evidence type="ECO:0000256" key="6">
    <source>
        <dbReference type="ARBA" id="ARBA00023242"/>
    </source>
</evidence>
<dbReference type="CDD" id="cd00086">
    <property type="entry name" value="homeodomain"/>
    <property type="match status" value="1"/>
</dbReference>
<comment type="subcellular location">
    <subcellularLocation>
        <location evidence="1 8 9">Nucleus</location>
    </subcellularLocation>
</comment>